<gene>
    <name evidence="8" type="ORF">BD289DRAFT_359439</name>
</gene>
<dbReference type="InterPro" id="IPR006856">
    <property type="entry name" value="MATalpha_HMGbox"/>
</dbReference>
<evidence type="ECO:0000256" key="4">
    <source>
        <dbReference type="ARBA" id="ARBA00023242"/>
    </source>
</evidence>
<keyword evidence="3 5" id="KW-0804">Transcription</keyword>
<evidence type="ECO:0000256" key="6">
    <source>
        <dbReference type="SAM" id="MobiDB-lite"/>
    </source>
</evidence>
<organism evidence="8 9">
    <name type="scientific">Coniella lustricola</name>
    <dbReference type="NCBI Taxonomy" id="2025994"/>
    <lineage>
        <taxon>Eukaryota</taxon>
        <taxon>Fungi</taxon>
        <taxon>Dikarya</taxon>
        <taxon>Ascomycota</taxon>
        <taxon>Pezizomycotina</taxon>
        <taxon>Sordariomycetes</taxon>
        <taxon>Sordariomycetidae</taxon>
        <taxon>Diaporthales</taxon>
        <taxon>Schizoparmaceae</taxon>
        <taxon>Coniella</taxon>
    </lineage>
</organism>
<feature type="region of interest" description="Disordered" evidence="6">
    <location>
        <begin position="1"/>
        <end position="25"/>
    </location>
</feature>
<proteinExistence type="inferred from homology"/>
<name>A0A2T3ALL4_9PEZI</name>
<dbReference type="EMBL" id="KZ678376">
    <property type="protein sequence ID" value="PSS03265.1"/>
    <property type="molecule type" value="Genomic_DNA"/>
</dbReference>
<dbReference type="GO" id="GO:0008301">
    <property type="term" value="F:DNA binding, bending"/>
    <property type="evidence" value="ECO:0007669"/>
    <property type="project" value="InterPro"/>
</dbReference>
<dbReference type="AlphaFoldDB" id="A0A2T3ALL4"/>
<evidence type="ECO:0000313" key="8">
    <source>
        <dbReference type="EMBL" id="PSS03265.1"/>
    </source>
</evidence>
<keyword evidence="2 5" id="KW-0238">DNA-binding</keyword>
<dbReference type="STRING" id="2025994.A0A2T3ALL4"/>
<dbReference type="InParanoid" id="A0A2T3ALL4"/>
<evidence type="ECO:0000256" key="1">
    <source>
        <dbReference type="ARBA" id="ARBA00023015"/>
    </source>
</evidence>
<dbReference type="PROSITE" id="PS51325">
    <property type="entry name" value="ALPHA_BOX"/>
    <property type="match status" value="1"/>
</dbReference>
<dbReference type="OrthoDB" id="5398665at2759"/>
<keyword evidence="1 5" id="KW-0805">Transcription regulation</keyword>
<comment type="subcellular location">
    <subcellularLocation>
        <location evidence="5">Nucleus</location>
    </subcellularLocation>
</comment>
<dbReference type="GO" id="GO:0045895">
    <property type="term" value="P:positive regulation of mating-type specific transcription, DNA-templated"/>
    <property type="evidence" value="ECO:0007669"/>
    <property type="project" value="InterPro"/>
</dbReference>
<keyword evidence="9" id="KW-1185">Reference proteome</keyword>
<accession>A0A2T3ALL4</accession>
<sequence length="331" mass="37262">MSPAIDRFVNGPANTQRKRGVSKARAPNKVRITQARSKGVTLKKAVNSFVMFRSMMSRIFPEWKQSERSRFIRAMWAFEQHKSVWSIIARVWTFIRDNSNYRFLDQYLISASTVCNLVHPQSWLDAHNCVLSRDMNGTIQVLQTSPPAVGSIPAPAPIGDVELLHRLIRQGLALEKPLQLLAQIIHHHHHVLNFNKPQDFISNDETMGQAGRELSGFAAQLDFNPVATFADMLQVNVNSMILANGVNVVDVEDVTSFDHSLIISSDMHTQHPYNWDTIALHQVHSNDGSINPMVLEQGTRTYDLDQPNIWGSLTGQACQIGWESGVYSLIL</sequence>
<evidence type="ECO:0000313" key="9">
    <source>
        <dbReference type="Proteomes" id="UP000241462"/>
    </source>
</evidence>
<evidence type="ECO:0000259" key="7">
    <source>
        <dbReference type="PROSITE" id="PS51325"/>
    </source>
</evidence>
<comment type="similarity">
    <text evidence="5">Belongs to the MATALPHA1 family.</text>
</comment>
<dbReference type="GO" id="GO:0005634">
    <property type="term" value="C:nucleus"/>
    <property type="evidence" value="ECO:0007669"/>
    <property type="project" value="UniProtKB-SubCell"/>
</dbReference>
<evidence type="ECO:0000256" key="3">
    <source>
        <dbReference type="ARBA" id="ARBA00023163"/>
    </source>
</evidence>
<dbReference type="Proteomes" id="UP000241462">
    <property type="component" value="Unassembled WGS sequence"/>
</dbReference>
<evidence type="ECO:0000256" key="2">
    <source>
        <dbReference type="ARBA" id="ARBA00023125"/>
    </source>
</evidence>
<feature type="domain" description="Alpha box" evidence="7">
    <location>
        <begin position="41"/>
        <end position="96"/>
    </location>
</feature>
<feature type="compositionally biased region" description="Basic residues" evidence="6">
    <location>
        <begin position="16"/>
        <end position="25"/>
    </location>
</feature>
<keyword evidence="4 5" id="KW-0539">Nucleus</keyword>
<evidence type="ECO:0000256" key="5">
    <source>
        <dbReference type="RuleBase" id="RU003516"/>
    </source>
</evidence>
<reference evidence="8 9" key="1">
    <citation type="journal article" date="2018" name="Mycol. Prog.">
        <title>Coniella lustricola, a new species from submerged detritus.</title>
        <authorList>
            <person name="Raudabaugh D.B."/>
            <person name="Iturriaga T."/>
            <person name="Carver A."/>
            <person name="Mondo S."/>
            <person name="Pangilinan J."/>
            <person name="Lipzen A."/>
            <person name="He G."/>
            <person name="Amirebrahimi M."/>
            <person name="Grigoriev I.V."/>
            <person name="Miller A.N."/>
        </authorList>
    </citation>
    <scope>NUCLEOTIDE SEQUENCE [LARGE SCALE GENOMIC DNA]</scope>
    <source>
        <strain evidence="8 9">B22-T-1</strain>
    </source>
</reference>
<dbReference type="Pfam" id="PF04769">
    <property type="entry name" value="MATalpha_HMGbox"/>
    <property type="match status" value="1"/>
</dbReference>
<protein>
    <submittedName>
        <fullName evidence="8">Mating type protein MAT1-1-1</fullName>
    </submittedName>
</protein>